<evidence type="ECO:0000256" key="3">
    <source>
        <dbReference type="ARBA" id="ARBA00022432"/>
    </source>
</evidence>
<evidence type="ECO:0000256" key="1">
    <source>
        <dbReference type="ARBA" id="ARBA00004926"/>
    </source>
</evidence>
<dbReference type="PANTHER" id="PTHR11469">
    <property type="entry name" value="GLUCOSE-6-PHOSPHATE ISOMERASE"/>
    <property type="match status" value="1"/>
</dbReference>
<comment type="similarity">
    <text evidence="2 7 8">Belongs to the GPI family.</text>
</comment>
<dbReference type="EMBL" id="CACSII010000011">
    <property type="protein sequence ID" value="CAA0102676.1"/>
    <property type="molecule type" value="Genomic_DNA"/>
</dbReference>
<dbReference type="PROSITE" id="PS51463">
    <property type="entry name" value="P_GLUCOSE_ISOMERASE_3"/>
    <property type="match status" value="1"/>
</dbReference>
<dbReference type="Pfam" id="PF00342">
    <property type="entry name" value="PGI"/>
    <property type="match status" value="1"/>
</dbReference>
<evidence type="ECO:0000313" key="10">
    <source>
        <dbReference type="Proteomes" id="UP000434580"/>
    </source>
</evidence>
<dbReference type="GO" id="GO:0048029">
    <property type="term" value="F:monosaccharide binding"/>
    <property type="evidence" value="ECO:0007669"/>
    <property type="project" value="TreeGrafter"/>
</dbReference>
<accession>A0A5S9PG61</accession>
<dbReference type="PROSITE" id="PS00174">
    <property type="entry name" value="P_GLUCOSE_ISOMERASE_2"/>
    <property type="match status" value="1"/>
</dbReference>
<dbReference type="NCBIfam" id="NF001211">
    <property type="entry name" value="PRK00179.1"/>
    <property type="match status" value="1"/>
</dbReference>
<evidence type="ECO:0000256" key="4">
    <source>
        <dbReference type="ARBA" id="ARBA00023152"/>
    </source>
</evidence>
<comment type="subcellular location">
    <subcellularLocation>
        <location evidence="7">Cytoplasm</location>
    </subcellularLocation>
</comment>
<dbReference type="CDD" id="cd05015">
    <property type="entry name" value="SIS_PGI_1"/>
    <property type="match status" value="1"/>
</dbReference>
<dbReference type="PANTHER" id="PTHR11469:SF1">
    <property type="entry name" value="GLUCOSE-6-PHOSPHATE ISOMERASE"/>
    <property type="match status" value="1"/>
</dbReference>
<sequence>MSELTASLAWNALQNHSERFANFSLKDAFSDDTERASRLCLSAGGLFYDYSKELIDDDALNALLDLAGQQNVAKAIEAMQSGEELNSTEGRQVLHHLLRQTDKSTIPTQLHPQFDAVINTRAKMKDAVSRVHNADVTGVTGKAFTDIVHIGIGGSYLGPEMIYQGMQVHHLPSIRCHFISNICAHELARVLDGLNPETCLFVVASKTFTTLETLTNANTAKHWLEQQLGKDAVAQHFYAVTSSPEKAENYGISPTHIFAFWDWVGGRFSSFSAIGLSLALGLGWETFESLLDGAATMDTHFFDAPLNANMPVLMALIGVWYVNFFDRESLCIAAYDSRLRSFAPFLQQLEMESNGKSTDLNNNAVDYHTCPTIFGEPGTNCQHSYFQLLHQSPEFVPVNFIACAQQEHTHKEHQDWLFANCLAQANALMLGQQTADQHKHMPGNRPSSTLLLDRLSPENMGALIALYEHKVYVQSVIWNVNAFDQWGVELGKQISKGIKPKLDTGDTHDLDPSTAALLTRYQQINEADDTPHHNTPDIKKRA</sequence>
<dbReference type="PROSITE" id="PS00765">
    <property type="entry name" value="P_GLUCOSE_ISOMERASE_1"/>
    <property type="match status" value="1"/>
</dbReference>
<evidence type="ECO:0000313" key="9">
    <source>
        <dbReference type="EMBL" id="CAA0102676.1"/>
    </source>
</evidence>
<feature type="active site" evidence="7">
    <location>
        <position position="383"/>
    </location>
</feature>
<evidence type="ECO:0000256" key="8">
    <source>
        <dbReference type="RuleBase" id="RU000612"/>
    </source>
</evidence>
<dbReference type="SUPFAM" id="SSF53697">
    <property type="entry name" value="SIS domain"/>
    <property type="match status" value="1"/>
</dbReference>
<dbReference type="UniPathway" id="UPA00138"/>
<keyword evidence="5 7" id="KW-0413">Isomerase</keyword>
<dbReference type="InterPro" id="IPR018189">
    <property type="entry name" value="Phosphoglucose_isomerase_CS"/>
</dbReference>
<dbReference type="GO" id="GO:0006094">
    <property type="term" value="P:gluconeogenesis"/>
    <property type="evidence" value="ECO:0007669"/>
    <property type="project" value="UniProtKB-UniRule"/>
</dbReference>
<reference evidence="9 10" key="1">
    <citation type="submission" date="2019-11" db="EMBL/GenBank/DDBJ databases">
        <authorList>
            <person name="Holert J."/>
        </authorList>
    </citation>
    <scope>NUCLEOTIDE SEQUENCE [LARGE SCALE GENOMIC DNA]</scope>
    <source>
        <strain evidence="9">BC5_2</strain>
    </source>
</reference>
<keyword evidence="7" id="KW-0963">Cytoplasm</keyword>
<dbReference type="InterPro" id="IPR035482">
    <property type="entry name" value="SIS_PGI_2"/>
</dbReference>
<evidence type="ECO:0000256" key="5">
    <source>
        <dbReference type="ARBA" id="ARBA00023235"/>
    </source>
</evidence>
<name>A0A5S9PG61_9GAMM</name>
<feature type="active site" evidence="7">
    <location>
        <position position="492"/>
    </location>
</feature>
<dbReference type="PRINTS" id="PR00662">
    <property type="entry name" value="G6PISOMERASE"/>
</dbReference>
<dbReference type="OrthoDB" id="140919at2"/>
<dbReference type="CDD" id="cd05016">
    <property type="entry name" value="SIS_PGI_2"/>
    <property type="match status" value="1"/>
</dbReference>
<dbReference type="HAMAP" id="MF_00473">
    <property type="entry name" value="G6P_isomerase"/>
    <property type="match status" value="1"/>
</dbReference>
<evidence type="ECO:0000256" key="2">
    <source>
        <dbReference type="ARBA" id="ARBA00006604"/>
    </source>
</evidence>
<keyword evidence="4 7" id="KW-0324">Glycolysis</keyword>
<comment type="catalytic activity">
    <reaction evidence="6 7 8">
        <text>alpha-D-glucose 6-phosphate = beta-D-fructose 6-phosphate</text>
        <dbReference type="Rhea" id="RHEA:11816"/>
        <dbReference type="ChEBI" id="CHEBI:57634"/>
        <dbReference type="ChEBI" id="CHEBI:58225"/>
        <dbReference type="EC" id="5.3.1.9"/>
    </reaction>
</comment>
<dbReference type="GO" id="GO:0051156">
    <property type="term" value="P:glucose 6-phosphate metabolic process"/>
    <property type="evidence" value="ECO:0007669"/>
    <property type="project" value="TreeGrafter"/>
</dbReference>
<dbReference type="GO" id="GO:0097367">
    <property type="term" value="F:carbohydrate derivative binding"/>
    <property type="evidence" value="ECO:0007669"/>
    <property type="project" value="InterPro"/>
</dbReference>
<dbReference type="AlphaFoldDB" id="A0A5S9PG61"/>
<dbReference type="GO" id="GO:0006096">
    <property type="term" value="P:glycolytic process"/>
    <property type="evidence" value="ECO:0007669"/>
    <property type="project" value="UniProtKB-UniRule"/>
</dbReference>
<evidence type="ECO:0000256" key="7">
    <source>
        <dbReference type="HAMAP-Rule" id="MF_00473"/>
    </source>
</evidence>
<dbReference type="GO" id="GO:0005829">
    <property type="term" value="C:cytosol"/>
    <property type="evidence" value="ECO:0007669"/>
    <property type="project" value="TreeGrafter"/>
</dbReference>
<feature type="active site" description="Proton donor" evidence="7">
    <location>
        <position position="352"/>
    </location>
</feature>
<proteinExistence type="inferred from homology"/>
<dbReference type="Gene3D" id="1.10.1390.10">
    <property type="match status" value="1"/>
</dbReference>
<dbReference type="InterPro" id="IPR046348">
    <property type="entry name" value="SIS_dom_sf"/>
</dbReference>
<dbReference type="UniPathway" id="UPA00109">
    <property type="reaction ID" value="UER00181"/>
</dbReference>
<comment type="function">
    <text evidence="7">Catalyzes the reversible isomerization of glucose-6-phosphate to fructose-6-phosphate.</text>
</comment>
<dbReference type="InterPro" id="IPR035476">
    <property type="entry name" value="SIS_PGI_1"/>
</dbReference>
<gene>
    <name evidence="7 9" type="primary">pgi</name>
    <name evidence="9" type="ORF">DPBNPPHM_04021</name>
</gene>
<organism evidence="9 10">
    <name type="scientific">BD1-7 clade bacterium</name>
    <dbReference type="NCBI Taxonomy" id="2029982"/>
    <lineage>
        <taxon>Bacteria</taxon>
        <taxon>Pseudomonadati</taxon>
        <taxon>Pseudomonadota</taxon>
        <taxon>Gammaproteobacteria</taxon>
        <taxon>Cellvibrionales</taxon>
        <taxon>Spongiibacteraceae</taxon>
        <taxon>BD1-7 clade</taxon>
    </lineage>
</organism>
<keyword evidence="3 7" id="KW-0312">Gluconeogenesis</keyword>
<dbReference type="InterPro" id="IPR001672">
    <property type="entry name" value="G6P_Isomerase"/>
</dbReference>
<dbReference type="InterPro" id="IPR023096">
    <property type="entry name" value="G6P_Isomerase_C"/>
</dbReference>
<comment type="pathway">
    <text evidence="7">Carbohydrate biosynthesis; gluconeogenesis.</text>
</comment>
<dbReference type="Gene3D" id="3.40.50.10490">
    <property type="entry name" value="Glucose-6-phosphate isomerase like protein, domain 1"/>
    <property type="match status" value="2"/>
</dbReference>
<protein>
    <recommendedName>
        <fullName evidence="7">Glucose-6-phosphate isomerase</fullName>
        <shortName evidence="7">GPI</shortName>
        <ecNumber evidence="7">5.3.1.9</ecNumber>
    </recommendedName>
    <alternativeName>
        <fullName evidence="7">Phosphoglucose isomerase</fullName>
        <shortName evidence="7">PGI</shortName>
    </alternativeName>
    <alternativeName>
        <fullName evidence="7">Phosphohexose isomerase</fullName>
        <shortName evidence="7">PHI</shortName>
    </alternativeName>
</protein>
<dbReference type="Proteomes" id="UP000434580">
    <property type="component" value="Unassembled WGS sequence"/>
</dbReference>
<dbReference type="EC" id="5.3.1.9" evidence="7"/>
<evidence type="ECO:0000256" key="6">
    <source>
        <dbReference type="ARBA" id="ARBA00029321"/>
    </source>
</evidence>
<comment type="pathway">
    <text evidence="1 7 8">Carbohydrate degradation; glycolysis; D-glyceraldehyde 3-phosphate and glycerone phosphate from D-glucose: step 2/4.</text>
</comment>
<dbReference type="GO" id="GO:0004347">
    <property type="term" value="F:glucose-6-phosphate isomerase activity"/>
    <property type="evidence" value="ECO:0007669"/>
    <property type="project" value="UniProtKB-UniRule"/>
</dbReference>